<dbReference type="InterPro" id="IPR002560">
    <property type="entry name" value="Transposase_DDE"/>
</dbReference>
<evidence type="ECO:0000313" key="3">
    <source>
        <dbReference type="EMBL" id="MEI4271367.1"/>
    </source>
</evidence>
<feature type="domain" description="Transposase IS204/IS1001/IS1096/IS1165 helix-turn-helix" evidence="2">
    <location>
        <begin position="81"/>
        <end position="130"/>
    </location>
</feature>
<accession>A0ABU8DTL4</accession>
<dbReference type="Pfam" id="PF01610">
    <property type="entry name" value="DDE_Tnp_ISL3"/>
    <property type="match status" value="1"/>
</dbReference>
<dbReference type="InterPro" id="IPR032877">
    <property type="entry name" value="Transposase_HTH"/>
</dbReference>
<dbReference type="InterPro" id="IPR047951">
    <property type="entry name" value="Transpos_ISL3"/>
</dbReference>
<sequence>MGLDGVHVIAVAEHGAGLRVTVESPPQPMGCPACGVLATSRGRAMVRLVDTPCFGRPVTIRWRKRTWRCGDPDCPVGAFTEQHPALAARRALLTTRACWWAIGQLRREQASVAGIARQLGTTWRTVWRAIAPLLEAMAADETRFAGVTALGVDEHVWHHVSTKPIEAGGRGPKELTGMVDLTRDQRGRVRARLLDLVPGRTGAAYGGWLTDRGEVFRAGITVATLDPFHGYKNAIDDHLADAVAVLDAFHVVKLGNDAVDECRRRVQNDIHGHRGRAGDPLYGIRNLLRAGEENLTDRQWARLRAALAADERHVAVEVAWSCAQLLRAAYAHPKTTLGRSLAQTVLATFPTCPVPEVARLGRTLTRWRTAFLAYFDTDRASNGGTEAINGLIELHRRVARGFRNHTNYRLRMLLIGGGLTSPHLK</sequence>
<keyword evidence="4" id="KW-1185">Reference proteome</keyword>
<dbReference type="NCBIfam" id="NF033550">
    <property type="entry name" value="transpos_ISL3"/>
    <property type="match status" value="1"/>
</dbReference>
<gene>
    <name evidence="3" type="ORF">TEK04_06505</name>
</gene>
<protein>
    <submittedName>
        <fullName evidence="3">ISL3 family transposase</fullName>
    </submittedName>
</protein>
<evidence type="ECO:0000259" key="1">
    <source>
        <dbReference type="Pfam" id="PF01610"/>
    </source>
</evidence>
<dbReference type="Pfam" id="PF13542">
    <property type="entry name" value="HTH_Tnp_ISL3"/>
    <property type="match status" value="1"/>
</dbReference>
<dbReference type="PANTHER" id="PTHR33498:SF1">
    <property type="entry name" value="TRANSPOSASE FOR INSERTION SEQUENCE ELEMENT IS1557"/>
    <property type="match status" value="1"/>
</dbReference>
<dbReference type="Proteomes" id="UP001361570">
    <property type="component" value="Unassembled WGS sequence"/>
</dbReference>
<organism evidence="3 4">
    <name type="scientific">Klenkia sesuvii</name>
    <dbReference type="NCBI Taxonomy" id="3103137"/>
    <lineage>
        <taxon>Bacteria</taxon>
        <taxon>Bacillati</taxon>
        <taxon>Actinomycetota</taxon>
        <taxon>Actinomycetes</taxon>
        <taxon>Geodermatophilales</taxon>
        <taxon>Geodermatophilaceae</taxon>
        <taxon>Klenkia</taxon>
    </lineage>
</organism>
<proteinExistence type="predicted"/>
<dbReference type="RefSeq" id="WP_336403510.1">
    <property type="nucleotide sequence ID" value="NZ_JBAPLU010000005.1"/>
</dbReference>
<feature type="domain" description="Transposase IS204/IS1001/IS1096/IS1165 DDE" evidence="1">
    <location>
        <begin position="170"/>
        <end position="412"/>
    </location>
</feature>
<name>A0ABU8DTL4_9ACTN</name>
<evidence type="ECO:0000259" key="2">
    <source>
        <dbReference type="Pfam" id="PF13542"/>
    </source>
</evidence>
<dbReference type="PANTHER" id="PTHR33498">
    <property type="entry name" value="TRANSPOSASE FOR INSERTION SEQUENCE ELEMENT IS1557"/>
    <property type="match status" value="1"/>
</dbReference>
<evidence type="ECO:0000313" key="4">
    <source>
        <dbReference type="Proteomes" id="UP001361570"/>
    </source>
</evidence>
<comment type="caution">
    <text evidence="3">The sequence shown here is derived from an EMBL/GenBank/DDBJ whole genome shotgun (WGS) entry which is preliminary data.</text>
</comment>
<dbReference type="EMBL" id="JBAPLU010000005">
    <property type="protein sequence ID" value="MEI4271367.1"/>
    <property type="molecule type" value="Genomic_DNA"/>
</dbReference>
<reference evidence="3 4" key="1">
    <citation type="submission" date="2024-03" db="EMBL/GenBank/DDBJ databases">
        <title>Draft genome sequence of Klenkia sp. LSe6-5.</title>
        <authorList>
            <person name="Duangmal K."/>
            <person name="Chantavorakit T."/>
        </authorList>
    </citation>
    <scope>NUCLEOTIDE SEQUENCE [LARGE SCALE GENOMIC DNA]</scope>
    <source>
        <strain evidence="3 4">LSe6-5</strain>
    </source>
</reference>